<dbReference type="KEGG" id="oat:OAN307_c39710"/>
<keyword evidence="2" id="KW-1185">Reference proteome</keyword>
<proteinExistence type="predicted"/>
<dbReference type="AlphaFoldDB" id="M9R9S1"/>
<dbReference type="Gene3D" id="3.30.70.1290">
    <property type="entry name" value="Transposase IS200-like"/>
    <property type="match status" value="1"/>
</dbReference>
<dbReference type="Proteomes" id="UP000005307">
    <property type="component" value="Chromosome"/>
</dbReference>
<organism evidence="1 2">
    <name type="scientific">Octadecabacter antarcticus 307</name>
    <dbReference type="NCBI Taxonomy" id="391626"/>
    <lineage>
        <taxon>Bacteria</taxon>
        <taxon>Pseudomonadati</taxon>
        <taxon>Pseudomonadota</taxon>
        <taxon>Alphaproteobacteria</taxon>
        <taxon>Rhodobacterales</taxon>
        <taxon>Roseobacteraceae</taxon>
        <taxon>Octadecabacter</taxon>
    </lineage>
</organism>
<name>M9R9S1_9RHOB</name>
<dbReference type="GO" id="GO:0003677">
    <property type="term" value="F:DNA binding"/>
    <property type="evidence" value="ECO:0007669"/>
    <property type="project" value="InterPro"/>
</dbReference>
<sequence length="160" mass="17308">MTYHSALLSLAHKSPLLPCHIAITLRLADAGDDLLVRHVRLLRDCVAVSQKRWGFVINAAAVLPAEMQLLCAFYDADHGVRSAIGLITKTFDRHVSGDSRSVWSDKSEVTALSPAAAPSRRSFVEAAPVRAGLVRNDCDWPYSSAHVDTVQSGDIGVAVF</sequence>
<dbReference type="GO" id="GO:0006313">
    <property type="term" value="P:DNA transposition"/>
    <property type="evidence" value="ECO:0007669"/>
    <property type="project" value="InterPro"/>
</dbReference>
<dbReference type="GO" id="GO:0004803">
    <property type="term" value="F:transposase activity"/>
    <property type="evidence" value="ECO:0007669"/>
    <property type="project" value="InterPro"/>
</dbReference>
<protein>
    <submittedName>
        <fullName evidence="1">Uncharacterized protein</fullName>
    </submittedName>
</protein>
<accession>M9R9S1</accession>
<dbReference type="RefSeq" id="WP_015501338.1">
    <property type="nucleotide sequence ID" value="NC_020911.1"/>
</dbReference>
<dbReference type="InterPro" id="IPR036515">
    <property type="entry name" value="Transposase_17_sf"/>
</dbReference>
<dbReference type="EMBL" id="CP003740">
    <property type="protein sequence ID" value="AGI69399.1"/>
    <property type="molecule type" value="Genomic_DNA"/>
</dbReference>
<dbReference type="HOGENOM" id="CLU_1894081_0_0_5"/>
<gene>
    <name evidence="1" type="ORF">OAN307_c39710</name>
</gene>
<evidence type="ECO:0000313" key="2">
    <source>
        <dbReference type="Proteomes" id="UP000005307"/>
    </source>
</evidence>
<evidence type="ECO:0000313" key="1">
    <source>
        <dbReference type="EMBL" id="AGI69399.1"/>
    </source>
</evidence>
<dbReference type="STRING" id="391626.OAN307_c39710"/>
<reference evidence="1 2" key="1">
    <citation type="journal article" date="2013" name="PLoS ONE">
        <title>Poles Apart: Arctic and Antarctic Octadecabacter strains Share High Genome Plasticity and a New Type of Xanthorhodopsin.</title>
        <authorList>
            <person name="Vollmers J."/>
            <person name="Voget S."/>
            <person name="Dietrich S."/>
            <person name="Gollnow K."/>
            <person name="Smits M."/>
            <person name="Meyer K."/>
            <person name="Brinkhoff T."/>
            <person name="Simon M."/>
            <person name="Daniel R."/>
        </authorList>
    </citation>
    <scope>NUCLEOTIDE SEQUENCE [LARGE SCALE GENOMIC DNA]</scope>
    <source>
        <strain evidence="1 2">307</strain>
    </source>
</reference>